<evidence type="ECO:0000313" key="6">
    <source>
        <dbReference type="EMBL" id="MBB4569269.1"/>
    </source>
</evidence>
<evidence type="ECO:0000256" key="4">
    <source>
        <dbReference type="SAM" id="Phobius"/>
    </source>
</evidence>
<protein>
    <recommendedName>
        <fullName evidence="1">diguanylate cyclase</fullName>
        <ecNumber evidence="1">2.7.7.65</ecNumber>
    </recommendedName>
</protein>
<dbReference type="SMART" id="SM00267">
    <property type="entry name" value="GGDEF"/>
    <property type="match status" value="1"/>
</dbReference>
<dbReference type="GO" id="GO:0052621">
    <property type="term" value="F:diguanylate cyclase activity"/>
    <property type="evidence" value="ECO:0007669"/>
    <property type="project" value="UniProtKB-EC"/>
</dbReference>
<dbReference type="InterPro" id="IPR050469">
    <property type="entry name" value="Diguanylate_Cyclase"/>
</dbReference>
<dbReference type="InterPro" id="IPR000160">
    <property type="entry name" value="GGDEF_dom"/>
</dbReference>
<evidence type="ECO:0000256" key="3">
    <source>
        <dbReference type="SAM" id="MobiDB-lite"/>
    </source>
</evidence>
<feature type="region of interest" description="Disordered" evidence="3">
    <location>
        <begin position="133"/>
        <end position="152"/>
    </location>
</feature>
<dbReference type="GO" id="GO:1902201">
    <property type="term" value="P:negative regulation of bacterial-type flagellum-dependent cell motility"/>
    <property type="evidence" value="ECO:0007669"/>
    <property type="project" value="TreeGrafter"/>
</dbReference>
<comment type="caution">
    <text evidence="6">The sequence shown here is derived from an EMBL/GenBank/DDBJ whole genome shotgun (WGS) entry which is preliminary data.</text>
</comment>
<keyword evidence="4" id="KW-1133">Transmembrane helix</keyword>
<evidence type="ECO:0000259" key="5">
    <source>
        <dbReference type="PROSITE" id="PS50887"/>
    </source>
</evidence>
<dbReference type="RefSeq" id="WP_028752687.1">
    <property type="nucleotide sequence ID" value="NZ_JACIIG010000008.1"/>
</dbReference>
<evidence type="ECO:0000256" key="1">
    <source>
        <dbReference type="ARBA" id="ARBA00012528"/>
    </source>
</evidence>
<dbReference type="InterPro" id="IPR043128">
    <property type="entry name" value="Rev_trsase/Diguanyl_cyclase"/>
</dbReference>
<dbReference type="SUPFAM" id="SSF55073">
    <property type="entry name" value="Nucleotide cyclase"/>
    <property type="match status" value="1"/>
</dbReference>
<dbReference type="GO" id="GO:0043709">
    <property type="term" value="P:cell adhesion involved in single-species biofilm formation"/>
    <property type="evidence" value="ECO:0007669"/>
    <property type="project" value="TreeGrafter"/>
</dbReference>
<name>A0A7W6ZV83_9HYPH</name>
<reference evidence="6 7" key="1">
    <citation type="submission" date="2020-08" db="EMBL/GenBank/DDBJ databases">
        <title>Genomic Encyclopedia of Type Strains, Phase IV (KMG-V): Genome sequencing to study the core and pangenomes of soil and plant-associated prokaryotes.</title>
        <authorList>
            <person name="Whitman W."/>
        </authorList>
    </citation>
    <scope>NUCLEOTIDE SEQUENCE [LARGE SCALE GENOMIC DNA]</scope>
    <source>
        <strain evidence="6 7">SEMIA 492</strain>
    </source>
</reference>
<organism evidence="6 7">
    <name type="scientific">Rhizobium leucaenae</name>
    <dbReference type="NCBI Taxonomy" id="29450"/>
    <lineage>
        <taxon>Bacteria</taxon>
        <taxon>Pseudomonadati</taxon>
        <taxon>Pseudomonadota</taxon>
        <taxon>Alphaproteobacteria</taxon>
        <taxon>Hyphomicrobiales</taxon>
        <taxon>Rhizobiaceae</taxon>
        <taxon>Rhizobium/Agrobacterium group</taxon>
        <taxon>Rhizobium</taxon>
    </lineage>
</organism>
<feature type="domain" description="GGDEF" evidence="5">
    <location>
        <begin position="309"/>
        <end position="444"/>
    </location>
</feature>
<keyword evidence="4" id="KW-0472">Membrane</keyword>
<feature type="transmembrane region" description="Helical" evidence="4">
    <location>
        <begin position="197"/>
        <end position="217"/>
    </location>
</feature>
<dbReference type="PANTHER" id="PTHR45138:SF9">
    <property type="entry name" value="DIGUANYLATE CYCLASE DGCM-RELATED"/>
    <property type="match status" value="1"/>
</dbReference>
<gene>
    <name evidence="6" type="ORF">GGE60_003393</name>
</gene>
<dbReference type="GO" id="GO:0005886">
    <property type="term" value="C:plasma membrane"/>
    <property type="evidence" value="ECO:0007669"/>
    <property type="project" value="TreeGrafter"/>
</dbReference>
<dbReference type="AlphaFoldDB" id="A0A7W6ZV83"/>
<keyword evidence="4" id="KW-0812">Transmembrane</keyword>
<dbReference type="Gene3D" id="3.30.70.270">
    <property type="match status" value="1"/>
</dbReference>
<dbReference type="InterPro" id="IPR029787">
    <property type="entry name" value="Nucleotide_cyclase"/>
</dbReference>
<dbReference type="EMBL" id="JACIIG010000008">
    <property type="protein sequence ID" value="MBB4569269.1"/>
    <property type="molecule type" value="Genomic_DNA"/>
</dbReference>
<dbReference type="NCBIfam" id="TIGR00254">
    <property type="entry name" value="GGDEF"/>
    <property type="match status" value="1"/>
</dbReference>
<dbReference type="FunFam" id="3.30.70.270:FF:000001">
    <property type="entry name" value="Diguanylate cyclase domain protein"/>
    <property type="match status" value="1"/>
</dbReference>
<evidence type="ECO:0000313" key="7">
    <source>
        <dbReference type="Proteomes" id="UP000543836"/>
    </source>
</evidence>
<dbReference type="CDD" id="cd01949">
    <property type="entry name" value="GGDEF"/>
    <property type="match status" value="1"/>
</dbReference>
<dbReference type="OrthoDB" id="9812260at2"/>
<dbReference type="EC" id="2.7.7.65" evidence="1"/>
<accession>A0A7W6ZV83</accession>
<proteinExistence type="predicted"/>
<comment type="catalytic activity">
    <reaction evidence="2">
        <text>2 GTP = 3',3'-c-di-GMP + 2 diphosphate</text>
        <dbReference type="Rhea" id="RHEA:24898"/>
        <dbReference type="ChEBI" id="CHEBI:33019"/>
        <dbReference type="ChEBI" id="CHEBI:37565"/>
        <dbReference type="ChEBI" id="CHEBI:58805"/>
        <dbReference type="EC" id="2.7.7.65"/>
    </reaction>
</comment>
<feature type="transmembrane region" description="Helical" evidence="4">
    <location>
        <begin position="20"/>
        <end position="40"/>
    </location>
</feature>
<dbReference type="PROSITE" id="PS50887">
    <property type="entry name" value="GGDEF"/>
    <property type="match status" value="1"/>
</dbReference>
<sequence length="452" mass="49077">MDDIKGSRRRQLSLSFVGRLVLLVVVGYSLVAAGISLVLLNRIETQANFTRDTQIPLILTQTRNAVKIERLSSLLRSIYLAKDRRLERQIQLQIQALAQGFSFDQNARLVEGARQVAEETKIIAKLRQEARDLREGQASSSPADTTDADDADKLTTQAYDRAMHTIDAMASQLSGDAAVVADDLAREIQRSAGHMQIGWILILLVPSLFATALLIAARHHLTAPIVAAIDNLERIGKHERVVGLKRAPLLAELAMIDAAIVAYGQVSDDLHRTNAILHGLAEQDPLTGLANRRTFENYLTAALSRRAAPDLAVVMIDVDHFKSVNDTFGHLVGDRALAAVANVLASLPWHANSLIARYGGEEFVIVLEDCSQQQAIERAESLRRSIQELSVETHAGPSLRLTASFGLAVAHHACNAPAEIVAAADAALYSAKRSGRNNVQVASRPGEMSKAS</sequence>
<dbReference type="Proteomes" id="UP000543836">
    <property type="component" value="Unassembled WGS sequence"/>
</dbReference>
<keyword evidence="7" id="KW-1185">Reference proteome</keyword>
<dbReference type="Pfam" id="PF00990">
    <property type="entry name" value="GGDEF"/>
    <property type="match status" value="1"/>
</dbReference>
<dbReference type="PANTHER" id="PTHR45138">
    <property type="entry name" value="REGULATORY COMPONENTS OF SENSORY TRANSDUCTION SYSTEM"/>
    <property type="match status" value="1"/>
</dbReference>
<evidence type="ECO:0000256" key="2">
    <source>
        <dbReference type="ARBA" id="ARBA00034247"/>
    </source>
</evidence>